<dbReference type="AlphaFoldDB" id="E3LFK1"/>
<dbReference type="EMBL" id="DS268408">
    <property type="protein sequence ID" value="EFO86097.1"/>
    <property type="molecule type" value="Genomic_DNA"/>
</dbReference>
<reference evidence="3" key="1">
    <citation type="submission" date="2007-07" db="EMBL/GenBank/DDBJ databases">
        <title>PCAP assembly of the Caenorhabditis remanei genome.</title>
        <authorList>
            <consortium name="The Caenorhabditis remanei Sequencing Consortium"/>
            <person name="Wilson R.K."/>
        </authorList>
    </citation>
    <scope>NUCLEOTIDE SEQUENCE [LARGE SCALE GENOMIC DNA]</scope>
    <source>
        <strain evidence="3">PB4641</strain>
    </source>
</reference>
<keyword evidence="4" id="KW-1185">Reference proteome</keyword>
<keyword evidence="1" id="KW-0472">Membrane</keyword>
<evidence type="ECO:0000313" key="4">
    <source>
        <dbReference type="Proteomes" id="UP000008281"/>
    </source>
</evidence>
<evidence type="ECO:0000313" key="3">
    <source>
        <dbReference type="EMBL" id="EFO86097.1"/>
    </source>
</evidence>
<name>E3LFK1_CAERE</name>
<dbReference type="STRING" id="31234.E3LFK1"/>
<dbReference type="PANTHER" id="PTHR11238">
    <property type="entry name" value="PROMININ ISOFORM D-RELATED"/>
    <property type="match status" value="1"/>
</dbReference>
<keyword evidence="2" id="KW-0732">Signal</keyword>
<accession>E3LFK1</accession>
<evidence type="ECO:0000256" key="2">
    <source>
        <dbReference type="SAM" id="SignalP"/>
    </source>
</evidence>
<dbReference type="eggNOG" id="ENOG502T0UG">
    <property type="taxonomic scope" value="Eukaryota"/>
</dbReference>
<feature type="transmembrane region" description="Helical" evidence="1">
    <location>
        <begin position="687"/>
        <end position="709"/>
    </location>
</feature>
<dbReference type="HOGENOM" id="CLU_377328_0_0_1"/>
<keyword evidence="1" id="KW-0812">Transmembrane</keyword>
<dbReference type="PANTHER" id="PTHR11238:SF9">
    <property type="entry name" value="PROMININ, ISOFORM D"/>
    <property type="match status" value="1"/>
</dbReference>
<protein>
    <submittedName>
        <fullName evidence="3">Uncharacterized protein</fullName>
    </submittedName>
</protein>
<dbReference type="OMA" id="SMESAYQ"/>
<organism evidence="4">
    <name type="scientific">Caenorhabditis remanei</name>
    <name type="common">Caenorhabditis vulgaris</name>
    <dbReference type="NCBI Taxonomy" id="31234"/>
    <lineage>
        <taxon>Eukaryota</taxon>
        <taxon>Metazoa</taxon>
        <taxon>Ecdysozoa</taxon>
        <taxon>Nematoda</taxon>
        <taxon>Chromadorea</taxon>
        <taxon>Rhabditida</taxon>
        <taxon>Rhabditina</taxon>
        <taxon>Rhabditomorpha</taxon>
        <taxon>Rhabditoidea</taxon>
        <taxon>Rhabditidae</taxon>
        <taxon>Peloderinae</taxon>
        <taxon>Caenorhabditis</taxon>
    </lineage>
</organism>
<feature type="transmembrane region" description="Helical" evidence="1">
    <location>
        <begin position="84"/>
        <end position="106"/>
    </location>
</feature>
<dbReference type="Proteomes" id="UP000008281">
    <property type="component" value="Unassembled WGS sequence"/>
</dbReference>
<feature type="signal peptide" evidence="2">
    <location>
        <begin position="1"/>
        <end position="21"/>
    </location>
</feature>
<evidence type="ECO:0000256" key="1">
    <source>
        <dbReference type="SAM" id="Phobius"/>
    </source>
</evidence>
<sequence>MILRSIFYLVIFISVTSYAEQKCNISSPKIKSMKPSFGNMEGFYDLAKGISDGLQEAPDSSKNKTFASGDEVMKKMFQTQTDTFLFWSIGFLIVLIALVFGIVTCVCQCCCSCSPKETSFRAECTGYVYAFLLVAVFSFILTGLILFNESESDLFDSTDNLVVYTGDISRDLTNVVGNGTLQIACEVTGMTVNTFEHMNTLIQNYSSNVFDGTKEKVGINAVIIVSFKKKQGLHESNFQFSVKNYESANTATQNAANALNGKLQKINSKDQKCTDNVKTLTDQFDSVNQALTGLTAAALAVKKSKPLLDINVQIDTIKNNVQDQANKASKAINSTQKQINKSMKSITKMMNDAQKNIDKSITSMESAYQNFVVVSFYFFQHFLITHFQSSGYSSLKTTVHLLVSIPACIVCFFCFVALVAVLVSLKKQDGAALKLPCFIIISFYLTIIICIFLILLSSLSFVLGWFVSAVCVPMFEDPSYQLFRPVNNTVSAIGSGDPVKIDFGNVLQLCHKETMTLYTAIDGKKVISTDSITRQLKLDFYRDNANKQIMKQKNLTFVLEPSWKTFITTLDKNTQDAKSAILDSCGDSDAVDKYNSYIQNLVKSNTMSTEFYRNLETLSRNAPNTTVIATTINNDYFNEADLSISQSISVLMTNLEKHVFKCRPLVDIYNNGGFVMCEKFGKPIHGLWASIGLAGVFSFFLTILLLLTYRWLKKHKQQLD</sequence>
<feature type="transmembrane region" description="Helical" evidence="1">
    <location>
        <begin position="437"/>
        <end position="467"/>
    </location>
</feature>
<dbReference type="InParanoid" id="E3LFK1"/>
<keyword evidence="1" id="KW-1133">Transmembrane helix</keyword>
<feature type="transmembrane region" description="Helical" evidence="1">
    <location>
        <begin position="399"/>
        <end position="425"/>
    </location>
</feature>
<feature type="transmembrane region" description="Helical" evidence="1">
    <location>
        <begin position="127"/>
        <end position="147"/>
    </location>
</feature>
<gene>
    <name evidence="3" type="ORF">CRE_01805</name>
</gene>
<proteinExistence type="predicted"/>
<feature type="chain" id="PRO_5003173591" evidence="2">
    <location>
        <begin position="22"/>
        <end position="720"/>
    </location>
</feature>
<dbReference type="OrthoDB" id="5844315at2759"/>